<dbReference type="InterPro" id="IPR045340">
    <property type="entry name" value="DUF6533"/>
</dbReference>
<dbReference type="EMBL" id="ML143413">
    <property type="protein sequence ID" value="TBU29438.1"/>
    <property type="molecule type" value="Genomic_DNA"/>
</dbReference>
<organism evidence="2">
    <name type="scientific">Dichomitus squalens</name>
    <dbReference type="NCBI Taxonomy" id="114155"/>
    <lineage>
        <taxon>Eukaryota</taxon>
        <taxon>Fungi</taxon>
        <taxon>Dikarya</taxon>
        <taxon>Basidiomycota</taxon>
        <taxon>Agaricomycotina</taxon>
        <taxon>Agaricomycetes</taxon>
        <taxon>Polyporales</taxon>
        <taxon>Polyporaceae</taxon>
        <taxon>Dichomitus</taxon>
    </lineage>
</organism>
<protein>
    <recommendedName>
        <fullName evidence="1">DUF6533 domain-containing protein</fullName>
    </recommendedName>
</protein>
<proteinExistence type="predicted"/>
<reference evidence="2" key="1">
    <citation type="submission" date="2019-01" db="EMBL/GenBank/DDBJ databases">
        <title>Draft genome sequences of three monokaryotic isolates of the white-rot basidiomycete fungus Dichomitus squalens.</title>
        <authorList>
            <consortium name="DOE Joint Genome Institute"/>
            <person name="Lopez S.C."/>
            <person name="Andreopoulos B."/>
            <person name="Pangilinan J."/>
            <person name="Lipzen A."/>
            <person name="Riley R."/>
            <person name="Ahrendt S."/>
            <person name="Ng V."/>
            <person name="Barry K."/>
            <person name="Daum C."/>
            <person name="Grigoriev I.V."/>
            <person name="Hilden K.S."/>
            <person name="Makela M.R."/>
            <person name="de Vries R.P."/>
        </authorList>
    </citation>
    <scope>NUCLEOTIDE SEQUENCE [LARGE SCALE GENOMIC DNA]</scope>
    <source>
        <strain evidence="2">OM18370.1</strain>
    </source>
</reference>
<name>A0A4Q9NLF4_9APHY</name>
<accession>A0A4Q9NLF4</accession>
<feature type="non-terminal residue" evidence="2">
    <location>
        <position position="1"/>
    </location>
</feature>
<feature type="domain" description="DUF6533" evidence="1">
    <location>
        <begin position="1"/>
        <end position="41"/>
    </location>
</feature>
<dbReference type="OrthoDB" id="2744098at2759"/>
<evidence type="ECO:0000313" key="2">
    <source>
        <dbReference type="EMBL" id="TBU29438.1"/>
    </source>
</evidence>
<sequence length="286" mass="31231">AALFVHDFNLTFDSEVALFWTGGHLSGATVLFLLNRYITLASQVMGLIPSSSVVRVCHYVYVAVTVLEALQYLPWAAFSALRTYALCPDPYRWLISVSVFALSSVPIVTEMWGNLYGLSFVNDPVLGIISISPISASTNLKSDVTVEVVTRSCLIASDLVVVCVTWLRTYETAKLSLGRLGKRSFASILLLDGMYQRSSLQPDEPLLVLSILQMTLTSILTSRFLIDLQKAQRKLAGSSQSVSLGEVALQPQTSGNTSRLIGSLGAQLSFHEVDEEEEENEGEQAS</sequence>
<dbReference type="Pfam" id="PF20151">
    <property type="entry name" value="DUF6533"/>
    <property type="match status" value="1"/>
</dbReference>
<gene>
    <name evidence="2" type="ORF">BD311DRAFT_661345</name>
</gene>
<evidence type="ECO:0000259" key="1">
    <source>
        <dbReference type="Pfam" id="PF20151"/>
    </source>
</evidence>
<dbReference type="AlphaFoldDB" id="A0A4Q9NLF4"/>
<dbReference type="Proteomes" id="UP000292957">
    <property type="component" value="Unassembled WGS sequence"/>
</dbReference>